<keyword evidence="3" id="KW-0186">Copper</keyword>
<dbReference type="EMBL" id="JBHMCR010000001">
    <property type="protein sequence ID" value="MFB9518548.1"/>
    <property type="molecule type" value="Genomic_DNA"/>
</dbReference>
<dbReference type="Gene3D" id="3.30.1880.10">
    <property type="entry name" value="protein ne1242 domain like"/>
    <property type="match status" value="1"/>
</dbReference>
<dbReference type="InterPro" id="IPR023199">
    <property type="entry name" value="GriE/MELC1_sf"/>
</dbReference>
<sequence>MKTPTGHGAGRPGTAATPALTARRAVLRTVFGAGVVAGTAAALAPVVGKREATAGPHRGPAFPAAGFSEMYRGRLIEGTAPSGRVSPLAALAESDTRHPPEVRVDGRPLHLMRCADGSYLSVVNHYESFPTPLAAARAAVDDLGPAQLSRTPLHTN</sequence>
<keyword evidence="5" id="KW-1185">Reference proteome</keyword>
<proteinExistence type="inferred from homology"/>
<comment type="similarity">
    <text evidence="1">Belongs to the melC1 family.</text>
</comment>
<evidence type="ECO:0000256" key="3">
    <source>
        <dbReference type="ARBA" id="ARBA00023008"/>
    </source>
</evidence>
<dbReference type="PROSITE" id="PS51318">
    <property type="entry name" value="TAT"/>
    <property type="match status" value="1"/>
</dbReference>
<evidence type="ECO:0000256" key="1">
    <source>
        <dbReference type="ARBA" id="ARBA00009871"/>
    </source>
</evidence>
<protein>
    <submittedName>
        <fullName evidence="4">Tyrosinase family oxidase copper chaperone</fullName>
    </submittedName>
</protein>
<evidence type="ECO:0000256" key="2">
    <source>
        <dbReference type="ARBA" id="ARBA00022729"/>
    </source>
</evidence>
<dbReference type="InterPro" id="IPR006311">
    <property type="entry name" value="TAT_signal"/>
</dbReference>
<dbReference type="Pfam" id="PF06236">
    <property type="entry name" value="MelC1"/>
    <property type="match status" value="1"/>
</dbReference>
<dbReference type="InterPro" id="IPR010928">
    <property type="entry name" value="MelC1"/>
</dbReference>
<reference evidence="4 5" key="1">
    <citation type="submission" date="2024-09" db="EMBL/GenBank/DDBJ databases">
        <authorList>
            <person name="Sun Q."/>
            <person name="Mori K."/>
        </authorList>
    </citation>
    <scope>NUCLEOTIDE SEQUENCE [LARGE SCALE GENOMIC DNA]</scope>
    <source>
        <strain evidence="4 5">JCM 4362</strain>
    </source>
</reference>
<comment type="caution">
    <text evidence="4">The sequence shown here is derived from an EMBL/GenBank/DDBJ whole genome shotgun (WGS) entry which is preliminary data.</text>
</comment>
<keyword evidence="2" id="KW-0732">Signal</keyword>
<evidence type="ECO:0000313" key="4">
    <source>
        <dbReference type="EMBL" id="MFB9518548.1"/>
    </source>
</evidence>
<organism evidence="4 5">
    <name type="scientific">Streptomyces cremeus</name>
    <dbReference type="NCBI Taxonomy" id="66881"/>
    <lineage>
        <taxon>Bacteria</taxon>
        <taxon>Bacillati</taxon>
        <taxon>Actinomycetota</taxon>
        <taxon>Actinomycetes</taxon>
        <taxon>Kitasatosporales</taxon>
        <taxon>Streptomycetaceae</taxon>
        <taxon>Streptomyces</taxon>
    </lineage>
</organism>
<accession>A0ABV5P629</accession>
<evidence type="ECO:0000313" key="5">
    <source>
        <dbReference type="Proteomes" id="UP001589718"/>
    </source>
</evidence>
<name>A0ABV5P629_STRCM</name>
<dbReference type="Proteomes" id="UP001589718">
    <property type="component" value="Unassembled WGS sequence"/>
</dbReference>
<dbReference type="RefSeq" id="WP_345219290.1">
    <property type="nucleotide sequence ID" value="NZ_BAAAXE010000002.1"/>
</dbReference>
<gene>
    <name evidence="4" type="ORF">ACFFTU_01075</name>
</gene>